<dbReference type="InterPro" id="IPR050206">
    <property type="entry name" value="FtsK/SpoIIIE/SftA"/>
</dbReference>
<dbReference type="PANTHER" id="PTHR22683">
    <property type="entry name" value="SPORULATION PROTEIN RELATED"/>
    <property type="match status" value="1"/>
</dbReference>
<dbReference type="Gene3D" id="1.10.10.10">
    <property type="entry name" value="Winged helix-like DNA-binding domain superfamily/Winged helix DNA-binding domain"/>
    <property type="match status" value="1"/>
</dbReference>
<dbReference type="InterPro" id="IPR036390">
    <property type="entry name" value="WH_DNA-bd_sf"/>
</dbReference>
<evidence type="ECO:0000259" key="1">
    <source>
        <dbReference type="SMART" id="SM00843"/>
    </source>
</evidence>
<proteinExistence type="predicted"/>
<dbReference type="EMBL" id="JAPWGM010000003">
    <property type="protein sequence ID" value="MCZ4244300.1"/>
    <property type="molecule type" value="Genomic_DNA"/>
</dbReference>
<comment type="caution">
    <text evidence="2">The sequence shown here is derived from an EMBL/GenBank/DDBJ whole genome shotgun (WGS) entry which is preliminary data.</text>
</comment>
<dbReference type="SUPFAM" id="SSF46785">
    <property type="entry name" value="Winged helix' DNA-binding domain"/>
    <property type="match status" value="1"/>
</dbReference>
<name>A0ABT4L8R7_9SPHI</name>
<evidence type="ECO:0000313" key="3">
    <source>
        <dbReference type="Proteomes" id="UP001144347"/>
    </source>
</evidence>
<reference evidence="2" key="1">
    <citation type="submission" date="2022-12" db="EMBL/GenBank/DDBJ databases">
        <title>Genome sequence of HCMS5-2.</title>
        <authorList>
            <person name="Woo H."/>
        </authorList>
    </citation>
    <scope>NUCLEOTIDE SEQUENCE</scope>
    <source>
        <strain evidence="2">HCMS5-2</strain>
    </source>
</reference>
<dbReference type="Proteomes" id="UP001144347">
    <property type="component" value="Unassembled WGS sequence"/>
</dbReference>
<accession>A0ABT4L8R7</accession>
<dbReference type="SMART" id="SM00843">
    <property type="entry name" value="Ftsk_gamma"/>
    <property type="match status" value="1"/>
</dbReference>
<organism evidence="2 3">
    <name type="scientific">Pedobacter punctiformis</name>
    <dbReference type="NCBI Taxonomy" id="3004097"/>
    <lineage>
        <taxon>Bacteria</taxon>
        <taxon>Pseudomonadati</taxon>
        <taxon>Bacteroidota</taxon>
        <taxon>Sphingobacteriia</taxon>
        <taxon>Sphingobacteriales</taxon>
        <taxon>Sphingobacteriaceae</taxon>
        <taxon>Pedobacter</taxon>
    </lineage>
</organism>
<keyword evidence="3" id="KW-1185">Reference proteome</keyword>
<protein>
    <recommendedName>
        <fullName evidence="1">FtsK gamma domain-containing protein</fullName>
    </recommendedName>
</protein>
<dbReference type="InterPro" id="IPR036388">
    <property type="entry name" value="WH-like_DNA-bd_sf"/>
</dbReference>
<dbReference type="Pfam" id="PF09397">
    <property type="entry name" value="FtsK_gamma"/>
    <property type="match status" value="1"/>
</dbReference>
<gene>
    <name evidence="2" type="ORF">O0955_09825</name>
</gene>
<sequence length="457" mass="53189">MLKFFKFFLKSKETTASNKTLKTHASISLVPKKEGQHLLITLSHNKNEEIELLRVEPRIVPCKREDYVISTPDVALNKELKFYFRNILTNKEYIKHIVLPKCIINSISDSGTVLNEQILVSADIGSPELFGYLIQLEKAADEQRNLNRKHGLPYKKIHHSLVNIPKIEKDVFENVYNIKWQAVGGVCFDDLARYGVSSISENGFKLLISFNRTNNINYIVLNYFTENISSQHAQFKIYENDKVSFLFENDQRLTFIVKEKAFKPIDKKELNLNNTLIKGLHEIRIEINDDELYLFSTSYFKAWKLRVEKYNLEIVGFIPFHSNYDNMDDFQYTFRALATDYRKLIELSSDELERKITQSNSDFSALIFEGQRKRDFDPDERDKLFEEAARLIVMHQQGSTSLIQRKMKLGYNRAGRIIDQLEAAGIVGPFEGSKAREVLYPDEYSLEQFLNGLNDKD</sequence>
<dbReference type="PANTHER" id="PTHR22683:SF41">
    <property type="entry name" value="DNA TRANSLOCASE FTSK"/>
    <property type="match status" value="1"/>
</dbReference>
<feature type="domain" description="FtsK gamma" evidence="1">
    <location>
        <begin position="378"/>
        <end position="443"/>
    </location>
</feature>
<dbReference type="InterPro" id="IPR018541">
    <property type="entry name" value="Ftsk_gamma"/>
</dbReference>
<evidence type="ECO:0000313" key="2">
    <source>
        <dbReference type="EMBL" id="MCZ4244300.1"/>
    </source>
</evidence>